<keyword evidence="3" id="KW-0805">Transcription regulation</keyword>
<evidence type="ECO:0000256" key="2">
    <source>
        <dbReference type="ARBA" id="ARBA00022801"/>
    </source>
</evidence>
<gene>
    <name evidence="8" type="ORF">SAMN02745906_1852</name>
</gene>
<reference evidence="8 9" key="1">
    <citation type="submission" date="2016-10" db="EMBL/GenBank/DDBJ databases">
        <authorList>
            <person name="Varghese N."/>
            <person name="Submissions S."/>
        </authorList>
    </citation>
    <scope>NUCLEOTIDE SEQUENCE [LARGE SCALE GENOMIC DNA]</scope>
    <source>
        <strain evidence="8 9">ATCC 19403</strain>
    </source>
</reference>
<evidence type="ECO:0000256" key="5">
    <source>
        <dbReference type="ARBA" id="ARBA00023163"/>
    </source>
</evidence>
<protein>
    <submittedName>
        <fullName evidence="8">DNA-binding transcriptional regulator, LysR family</fullName>
    </submittedName>
</protein>
<comment type="similarity">
    <text evidence="1">Belongs to the LysR transcriptional regulatory family.</text>
</comment>
<dbReference type="PANTHER" id="PTHR30419">
    <property type="entry name" value="HTH-TYPE TRANSCRIPTIONAL REGULATOR YBHD"/>
    <property type="match status" value="1"/>
</dbReference>
<accession>A0ABY1C838</accession>
<dbReference type="CDD" id="cd05466">
    <property type="entry name" value="PBP2_LTTR_substrate"/>
    <property type="match status" value="1"/>
</dbReference>
<dbReference type="PRINTS" id="PR01402">
    <property type="entry name" value="MUTATORMUTX"/>
</dbReference>
<dbReference type="Proteomes" id="UP000198970">
    <property type="component" value="Chromosome I"/>
</dbReference>
<evidence type="ECO:0000313" key="9">
    <source>
        <dbReference type="Proteomes" id="UP000198970"/>
    </source>
</evidence>
<dbReference type="PROSITE" id="PS51462">
    <property type="entry name" value="NUDIX"/>
    <property type="match status" value="1"/>
</dbReference>
<evidence type="ECO:0000256" key="3">
    <source>
        <dbReference type="ARBA" id="ARBA00023015"/>
    </source>
</evidence>
<dbReference type="InterPro" id="IPR015797">
    <property type="entry name" value="NUDIX_hydrolase-like_dom_sf"/>
</dbReference>
<keyword evidence="9" id="KW-1185">Reference proteome</keyword>
<dbReference type="PRINTS" id="PR00039">
    <property type="entry name" value="HTHLYSR"/>
</dbReference>
<feature type="domain" description="HTH lysR-type" evidence="6">
    <location>
        <begin position="1"/>
        <end position="56"/>
    </location>
</feature>
<dbReference type="InterPro" id="IPR000086">
    <property type="entry name" value="NUDIX_hydrolase_dom"/>
</dbReference>
<dbReference type="Pfam" id="PF00126">
    <property type="entry name" value="HTH_1"/>
    <property type="match status" value="1"/>
</dbReference>
<dbReference type="InterPro" id="IPR036388">
    <property type="entry name" value="WH-like_DNA-bd_sf"/>
</dbReference>
<dbReference type="PROSITE" id="PS50931">
    <property type="entry name" value="HTH_LYSR"/>
    <property type="match status" value="1"/>
</dbReference>
<dbReference type="PRINTS" id="PR00502">
    <property type="entry name" value="NUDIXFAMILY"/>
</dbReference>
<keyword evidence="5" id="KW-0804">Transcription</keyword>
<dbReference type="SUPFAM" id="SSF55811">
    <property type="entry name" value="Nudix"/>
    <property type="match status" value="1"/>
</dbReference>
<dbReference type="EMBL" id="LT630003">
    <property type="protein sequence ID" value="SET78011.1"/>
    <property type="molecule type" value="Genomic_DNA"/>
</dbReference>
<evidence type="ECO:0000313" key="8">
    <source>
        <dbReference type="EMBL" id="SET78011.1"/>
    </source>
</evidence>
<dbReference type="InterPro" id="IPR020084">
    <property type="entry name" value="NUDIX_hydrolase_CS"/>
</dbReference>
<keyword evidence="4 8" id="KW-0238">DNA-binding</keyword>
<dbReference type="InterPro" id="IPR005119">
    <property type="entry name" value="LysR_subst-bd"/>
</dbReference>
<dbReference type="Gene3D" id="3.40.190.290">
    <property type="match status" value="1"/>
</dbReference>
<dbReference type="Gene3D" id="3.90.79.10">
    <property type="entry name" value="Nucleoside Triphosphate Pyrophosphohydrolase"/>
    <property type="match status" value="1"/>
</dbReference>
<proteinExistence type="inferred from homology"/>
<name>A0ABY1C838_9FIRM</name>
<evidence type="ECO:0000256" key="4">
    <source>
        <dbReference type="ARBA" id="ARBA00023125"/>
    </source>
</evidence>
<dbReference type="Pfam" id="PF00293">
    <property type="entry name" value="NUDIX"/>
    <property type="match status" value="1"/>
</dbReference>
<evidence type="ECO:0000259" key="6">
    <source>
        <dbReference type="PROSITE" id="PS50931"/>
    </source>
</evidence>
<evidence type="ECO:0000259" key="7">
    <source>
        <dbReference type="PROSITE" id="PS51462"/>
    </source>
</evidence>
<dbReference type="PROSITE" id="PS00893">
    <property type="entry name" value="NUDIX_BOX"/>
    <property type="match status" value="1"/>
</dbReference>
<dbReference type="InterPro" id="IPR020476">
    <property type="entry name" value="Nudix_hydrolase"/>
</dbReference>
<keyword evidence="2" id="KW-0378">Hydrolase</keyword>
<evidence type="ECO:0000256" key="1">
    <source>
        <dbReference type="ARBA" id="ARBA00009437"/>
    </source>
</evidence>
<dbReference type="PANTHER" id="PTHR30419:SF28">
    <property type="entry name" value="HTH-TYPE TRANSCRIPTIONAL REGULATOR BSDA"/>
    <property type="match status" value="1"/>
</dbReference>
<dbReference type="InterPro" id="IPR003562">
    <property type="entry name" value="Mutator_MutX_prot"/>
</dbReference>
<dbReference type="InterPro" id="IPR000847">
    <property type="entry name" value="LysR_HTH_N"/>
</dbReference>
<sequence length="483" mass="54709">MKRYRAVMKIVETGGFTRASEELGYTQSAVSQMVQSLEEELGTVLFIRSKKGVVLTPDGAELLPYIKNIYHAYRELTEKRKEMEGIQNATIRIGTFASVSCHWLPGLIKTFKEKYPLVSFELYQGDYTAIEQLVKDGSVDFGLINPQAVGDPELKTIPLKKDPMLAVLPLSHPLAEHKKILLEELASEPFILLEEGSLSEPMESFREHGIKPNIQYIVHDDYTIMAMIEKGLGVGILSELILNRADYKNLVRETEPPLARTIGVVLRIRRYSLLPAGNSWSISQKNMENWEPASKRGMEKKNSFRKKLNYGGEKMGHKNLTTLCYIQQEESYLMLHRIKKKDDMNQDKWLGVGGHLEEGESPEECLLREVKEETGLSLTSYLLRAIITFVSDTYPDEYMFLYTADGYEGTLTECAEGELKWIPRDEIGGLSLWEGDRIFFELLLTDIPFFSLKLVYTGDHLSDALLNGKPLALPPAITKVPSS</sequence>
<dbReference type="SUPFAM" id="SSF53850">
    <property type="entry name" value="Periplasmic binding protein-like II"/>
    <property type="match status" value="1"/>
</dbReference>
<dbReference type="CDD" id="cd18886">
    <property type="entry name" value="NUDIX_MutT_Nudt1"/>
    <property type="match status" value="1"/>
</dbReference>
<dbReference type="Pfam" id="PF03466">
    <property type="entry name" value="LysR_substrate"/>
    <property type="match status" value="1"/>
</dbReference>
<dbReference type="InterPro" id="IPR036390">
    <property type="entry name" value="WH_DNA-bd_sf"/>
</dbReference>
<organism evidence="8 9">
    <name type="scientific">Lacrimispora sphenoides JCM 1415</name>
    <dbReference type="NCBI Taxonomy" id="1297793"/>
    <lineage>
        <taxon>Bacteria</taxon>
        <taxon>Bacillati</taxon>
        <taxon>Bacillota</taxon>
        <taxon>Clostridia</taxon>
        <taxon>Lachnospirales</taxon>
        <taxon>Lachnospiraceae</taxon>
        <taxon>Lacrimispora</taxon>
    </lineage>
</organism>
<dbReference type="Gene3D" id="1.10.10.10">
    <property type="entry name" value="Winged helix-like DNA-binding domain superfamily/Winged helix DNA-binding domain"/>
    <property type="match status" value="1"/>
</dbReference>
<dbReference type="SUPFAM" id="SSF46785">
    <property type="entry name" value="Winged helix' DNA-binding domain"/>
    <property type="match status" value="1"/>
</dbReference>
<dbReference type="GO" id="GO:0003677">
    <property type="term" value="F:DNA binding"/>
    <property type="evidence" value="ECO:0007669"/>
    <property type="project" value="UniProtKB-KW"/>
</dbReference>
<dbReference type="InterPro" id="IPR050950">
    <property type="entry name" value="HTH-type_LysR_regulators"/>
</dbReference>
<feature type="domain" description="Nudix hydrolase" evidence="7">
    <location>
        <begin position="317"/>
        <end position="445"/>
    </location>
</feature>